<name>A0A382IY14_9ZZZZ</name>
<organism evidence="1">
    <name type="scientific">marine metagenome</name>
    <dbReference type="NCBI Taxonomy" id="408172"/>
    <lineage>
        <taxon>unclassified sequences</taxon>
        <taxon>metagenomes</taxon>
        <taxon>ecological metagenomes</taxon>
    </lineage>
</organism>
<reference evidence="1" key="1">
    <citation type="submission" date="2018-05" db="EMBL/GenBank/DDBJ databases">
        <authorList>
            <person name="Lanie J.A."/>
            <person name="Ng W.-L."/>
            <person name="Kazmierczak K.M."/>
            <person name="Andrzejewski T.M."/>
            <person name="Davidsen T.M."/>
            <person name="Wayne K.J."/>
            <person name="Tettelin H."/>
            <person name="Glass J.I."/>
            <person name="Rusch D."/>
            <person name="Podicherti R."/>
            <person name="Tsui H.-C.T."/>
            <person name="Winkler M.E."/>
        </authorList>
    </citation>
    <scope>NUCLEOTIDE SEQUENCE</scope>
</reference>
<evidence type="ECO:0000313" key="1">
    <source>
        <dbReference type="EMBL" id="SVC04017.1"/>
    </source>
</evidence>
<dbReference type="EMBL" id="UINC01070117">
    <property type="protein sequence ID" value="SVC04017.1"/>
    <property type="molecule type" value="Genomic_DNA"/>
</dbReference>
<gene>
    <name evidence="1" type="ORF">METZ01_LOCUS256871</name>
</gene>
<proteinExistence type="predicted"/>
<sequence length="25" mass="2758">MEFAEKAAIVTGSFRGIWYGIALVK</sequence>
<dbReference type="AlphaFoldDB" id="A0A382IY14"/>
<feature type="non-terminal residue" evidence="1">
    <location>
        <position position="25"/>
    </location>
</feature>
<accession>A0A382IY14</accession>
<protein>
    <submittedName>
        <fullName evidence="1">Uncharacterized protein</fullName>
    </submittedName>
</protein>